<dbReference type="Pfam" id="PF07494">
    <property type="entry name" value="Reg_prop"/>
    <property type="match status" value="4"/>
</dbReference>
<dbReference type="InterPro" id="IPR036097">
    <property type="entry name" value="HisK_dim/P_sf"/>
</dbReference>
<dbReference type="GO" id="GO:0043565">
    <property type="term" value="F:sequence-specific DNA binding"/>
    <property type="evidence" value="ECO:0007669"/>
    <property type="project" value="InterPro"/>
</dbReference>
<dbReference type="CDD" id="cd17574">
    <property type="entry name" value="REC_OmpR"/>
    <property type="match status" value="1"/>
</dbReference>
<evidence type="ECO:0000256" key="1">
    <source>
        <dbReference type="ARBA" id="ARBA00000085"/>
    </source>
</evidence>
<dbReference type="EC" id="2.7.13.3" evidence="2"/>
<dbReference type="Gene3D" id="3.40.50.2300">
    <property type="match status" value="1"/>
</dbReference>
<dbReference type="PANTHER" id="PTHR43547:SF2">
    <property type="entry name" value="HYBRID SIGNAL TRANSDUCTION HISTIDINE KINASE C"/>
    <property type="match status" value="1"/>
</dbReference>
<name>A0A5M6AAL3_9BACE</name>
<keyword evidence="13" id="KW-0732">Signal</keyword>
<dbReference type="PROSITE" id="PS50109">
    <property type="entry name" value="HIS_KIN"/>
    <property type="match status" value="1"/>
</dbReference>
<dbReference type="Pfam" id="PF00072">
    <property type="entry name" value="Response_reg"/>
    <property type="match status" value="1"/>
</dbReference>
<feature type="signal peptide" evidence="13">
    <location>
        <begin position="1"/>
        <end position="21"/>
    </location>
</feature>
<dbReference type="InterPro" id="IPR003661">
    <property type="entry name" value="HisK_dim/P_dom"/>
</dbReference>
<dbReference type="GO" id="GO:0003700">
    <property type="term" value="F:DNA-binding transcription factor activity"/>
    <property type="evidence" value="ECO:0007669"/>
    <property type="project" value="InterPro"/>
</dbReference>
<proteinExistence type="predicted"/>
<evidence type="ECO:0000259" key="14">
    <source>
        <dbReference type="PROSITE" id="PS01124"/>
    </source>
</evidence>
<feature type="modified residue" description="4-aspartylphosphate" evidence="11">
    <location>
        <position position="1136"/>
    </location>
</feature>
<dbReference type="SMART" id="SM00448">
    <property type="entry name" value="REC"/>
    <property type="match status" value="1"/>
</dbReference>
<dbReference type="InterPro" id="IPR003594">
    <property type="entry name" value="HATPase_dom"/>
</dbReference>
<keyword evidence="7" id="KW-0067">ATP-binding</keyword>
<dbReference type="Gene3D" id="3.30.565.10">
    <property type="entry name" value="Histidine kinase-like ATPase, C-terminal domain"/>
    <property type="match status" value="1"/>
</dbReference>
<feature type="domain" description="HTH araC/xylS-type" evidence="14">
    <location>
        <begin position="1235"/>
        <end position="1335"/>
    </location>
</feature>
<evidence type="ECO:0000256" key="4">
    <source>
        <dbReference type="ARBA" id="ARBA00022679"/>
    </source>
</evidence>
<comment type="caution">
    <text evidence="17">The sequence shown here is derived from an EMBL/GenBank/DDBJ whole genome shotgun (WGS) entry which is preliminary data.</text>
</comment>
<evidence type="ECO:0000256" key="5">
    <source>
        <dbReference type="ARBA" id="ARBA00022741"/>
    </source>
</evidence>
<evidence type="ECO:0000256" key="6">
    <source>
        <dbReference type="ARBA" id="ARBA00022777"/>
    </source>
</evidence>
<dbReference type="CDD" id="cd00082">
    <property type="entry name" value="HisKA"/>
    <property type="match status" value="1"/>
</dbReference>
<feature type="domain" description="Response regulatory" evidence="16">
    <location>
        <begin position="1088"/>
        <end position="1203"/>
    </location>
</feature>
<feature type="transmembrane region" description="Helical" evidence="12">
    <location>
        <begin position="762"/>
        <end position="784"/>
    </location>
</feature>
<dbReference type="FunFam" id="3.30.565.10:FF:000037">
    <property type="entry name" value="Hybrid sensor histidine kinase/response regulator"/>
    <property type="match status" value="1"/>
</dbReference>
<evidence type="ECO:0000313" key="18">
    <source>
        <dbReference type="Proteomes" id="UP000325055"/>
    </source>
</evidence>
<evidence type="ECO:0000256" key="13">
    <source>
        <dbReference type="SAM" id="SignalP"/>
    </source>
</evidence>
<dbReference type="SUPFAM" id="SSF46689">
    <property type="entry name" value="Homeodomain-like"/>
    <property type="match status" value="1"/>
</dbReference>
<dbReference type="SUPFAM" id="SSF47384">
    <property type="entry name" value="Homodimeric domain of signal transducing histidine kinase"/>
    <property type="match status" value="1"/>
</dbReference>
<evidence type="ECO:0000256" key="12">
    <source>
        <dbReference type="SAM" id="Phobius"/>
    </source>
</evidence>
<evidence type="ECO:0000256" key="9">
    <source>
        <dbReference type="ARBA" id="ARBA00023015"/>
    </source>
</evidence>
<evidence type="ECO:0000256" key="7">
    <source>
        <dbReference type="ARBA" id="ARBA00022840"/>
    </source>
</evidence>
<evidence type="ECO:0000259" key="15">
    <source>
        <dbReference type="PROSITE" id="PS50109"/>
    </source>
</evidence>
<dbReference type="Proteomes" id="UP000325055">
    <property type="component" value="Unassembled WGS sequence"/>
</dbReference>
<gene>
    <name evidence="17" type="ORF">F2Y86_13065</name>
</gene>
<dbReference type="InterPro" id="IPR015943">
    <property type="entry name" value="WD40/YVTN_repeat-like_dom_sf"/>
</dbReference>
<keyword evidence="3 11" id="KW-0597">Phosphoprotein</keyword>
<evidence type="ECO:0000256" key="8">
    <source>
        <dbReference type="ARBA" id="ARBA00023012"/>
    </source>
</evidence>
<dbReference type="GO" id="GO:0005524">
    <property type="term" value="F:ATP binding"/>
    <property type="evidence" value="ECO:0007669"/>
    <property type="project" value="UniProtKB-KW"/>
</dbReference>
<dbReference type="InterPro" id="IPR004358">
    <property type="entry name" value="Sig_transdc_His_kin-like_C"/>
</dbReference>
<dbReference type="RefSeq" id="WP_149949861.1">
    <property type="nucleotide sequence ID" value="NZ_RCXI01000009.1"/>
</dbReference>
<keyword evidence="9" id="KW-0805">Transcription regulation</keyword>
<evidence type="ECO:0000256" key="11">
    <source>
        <dbReference type="PROSITE-ProRule" id="PRU00169"/>
    </source>
</evidence>
<dbReference type="Pfam" id="PF02518">
    <property type="entry name" value="HATPase_c"/>
    <property type="match status" value="1"/>
</dbReference>
<keyword evidence="8" id="KW-0902">Two-component regulatory system</keyword>
<dbReference type="EMBL" id="VVYW01000009">
    <property type="protein sequence ID" value="KAA5408722.1"/>
    <property type="molecule type" value="Genomic_DNA"/>
</dbReference>
<keyword evidence="4" id="KW-0808">Transferase</keyword>
<dbReference type="InterPro" id="IPR011123">
    <property type="entry name" value="Y_Y_Y"/>
</dbReference>
<evidence type="ECO:0000256" key="3">
    <source>
        <dbReference type="ARBA" id="ARBA00022553"/>
    </source>
</evidence>
<feature type="chain" id="PRO_5024284877" description="histidine kinase" evidence="13">
    <location>
        <begin position="22"/>
        <end position="1346"/>
    </location>
</feature>
<dbReference type="Pfam" id="PF07495">
    <property type="entry name" value="Y_Y_Y"/>
    <property type="match status" value="1"/>
</dbReference>
<dbReference type="PRINTS" id="PR00344">
    <property type="entry name" value="BCTRLSENSOR"/>
</dbReference>
<dbReference type="InterPro" id="IPR011006">
    <property type="entry name" value="CheY-like_superfamily"/>
</dbReference>
<dbReference type="Pfam" id="PF12833">
    <property type="entry name" value="HTH_18"/>
    <property type="match status" value="1"/>
</dbReference>
<organism evidence="17 18">
    <name type="scientific">Bacteroides cellulosilyticus</name>
    <dbReference type="NCBI Taxonomy" id="246787"/>
    <lineage>
        <taxon>Bacteria</taxon>
        <taxon>Pseudomonadati</taxon>
        <taxon>Bacteroidota</taxon>
        <taxon>Bacteroidia</taxon>
        <taxon>Bacteroidales</taxon>
        <taxon>Bacteroidaceae</taxon>
        <taxon>Bacteroides</taxon>
    </lineage>
</organism>
<dbReference type="InterPro" id="IPR005467">
    <property type="entry name" value="His_kinase_dom"/>
</dbReference>
<keyword evidence="12" id="KW-0812">Transmembrane</keyword>
<dbReference type="Gene3D" id="1.10.287.130">
    <property type="match status" value="1"/>
</dbReference>
<keyword evidence="12" id="KW-1133">Transmembrane helix</keyword>
<dbReference type="SUPFAM" id="SSF55874">
    <property type="entry name" value="ATPase domain of HSP90 chaperone/DNA topoisomerase II/histidine kinase"/>
    <property type="match status" value="1"/>
</dbReference>
<evidence type="ECO:0000259" key="16">
    <source>
        <dbReference type="PROSITE" id="PS50110"/>
    </source>
</evidence>
<keyword evidence="10" id="KW-0804">Transcription</keyword>
<dbReference type="GO" id="GO:0000155">
    <property type="term" value="F:phosphorelay sensor kinase activity"/>
    <property type="evidence" value="ECO:0007669"/>
    <property type="project" value="InterPro"/>
</dbReference>
<evidence type="ECO:0000313" key="17">
    <source>
        <dbReference type="EMBL" id="KAA5408722.1"/>
    </source>
</evidence>
<dbReference type="SUPFAM" id="SSF63829">
    <property type="entry name" value="Calcium-dependent phosphotriesterase"/>
    <property type="match status" value="3"/>
</dbReference>
<dbReference type="PROSITE" id="PS01124">
    <property type="entry name" value="HTH_ARAC_FAMILY_2"/>
    <property type="match status" value="1"/>
</dbReference>
<dbReference type="InterPro" id="IPR001789">
    <property type="entry name" value="Sig_transdc_resp-reg_receiver"/>
</dbReference>
<dbReference type="Pfam" id="PF00512">
    <property type="entry name" value="HisKA"/>
    <property type="match status" value="1"/>
</dbReference>
<dbReference type="InterPro" id="IPR013783">
    <property type="entry name" value="Ig-like_fold"/>
</dbReference>
<dbReference type="SMART" id="SM00387">
    <property type="entry name" value="HATPase_c"/>
    <property type="match status" value="1"/>
</dbReference>
<dbReference type="InterPro" id="IPR011110">
    <property type="entry name" value="Reg_prop"/>
</dbReference>
<evidence type="ECO:0000256" key="10">
    <source>
        <dbReference type="ARBA" id="ARBA00023163"/>
    </source>
</evidence>
<dbReference type="Gene3D" id="2.60.40.10">
    <property type="entry name" value="Immunoglobulins"/>
    <property type="match status" value="1"/>
</dbReference>
<accession>A0A5M6AAL3</accession>
<dbReference type="Gene3D" id="2.130.10.10">
    <property type="entry name" value="YVTN repeat-like/Quinoprotein amine dehydrogenase"/>
    <property type="match status" value="2"/>
</dbReference>
<keyword evidence="12" id="KW-0472">Membrane</keyword>
<evidence type="ECO:0000256" key="2">
    <source>
        <dbReference type="ARBA" id="ARBA00012438"/>
    </source>
</evidence>
<dbReference type="InterPro" id="IPR018060">
    <property type="entry name" value="HTH_AraC"/>
</dbReference>
<dbReference type="PROSITE" id="PS50110">
    <property type="entry name" value="RESPONSE_REGULATORY"/>
    <property type="match status" value="1"/>
</dbReference>
<dbReference type="Gene3D" id="1.10.10.60">
    <property type="entry name" value="Homeodomain-like"/>
    <property type="match status" value="1"/>
</dbReference>
<dbReference type="InterPro" id="IPR036890">
    <property type="entry name" value="HATPase_C_sf"/>
</dbReference>
<reference evidence="17 18" key="1">
    <citation type="journal article" date="2019" name="Nat. Med.">
        <title>A library of human gut bacterial isolates paired with longitudinal multiomics data enables mechanistic microbiome research.</title>
        <authorList>
            <person name="Poyet M."/>
            <person name="Groussin M."/>
            <person name="Gibbons S.M."/>
            <person name="Avila-Pacheco J."/>
            <person name="Jiang X."/>
            <person name="Kearney S.M."/>
            <person name="Perrotta A.R."/>
            <person name="Berdy B."/>
            <person name="Zhao S."/>
            <person name="Lieberman T.D."/>
            <person name="Swanson P.K."/>
            <person name="Smith M."/>
            <person name="Roesemann S."/>
            <person name="Alexander J.E."/>
            <person name="Rich S.A."/>
            <person name="Livny J."/>
            <person name="Vlamakis H."/>
            <person name="Clish C."/>
            <person name="Bullock K."/>
            <person name="Deik A."/>
            <person name="Scott J."/>
            <person name="Pierce K.A."/>
            <person name="Xavier R.J."/>
            <person name="Alm E.J."/>
        </authorList>
    </citation>
    <scope>NUCLEOTIDE SEQUENCE [LARGE SCALE GENOMIC DNA]</scope>
    <source>
        <strain evidence="17 18">BIOML-A7</strain>
    </source>
</reference>
<keyword evidence="6" id="KW-0418">Kinase</keyword>
<dbReference type="FunFam" id="3.40.50.2300:FF:000138">
    <property type="entry name" value="Two-component system sensor histidine kinase/response regulator"/>
    <property type="match status" value="1"/>
</dbReference>
<keyword evidence="5" id="KW-0547">Nucleotide-binding</keyword>
<dbReference type="SUPFAM" id="SSF52172">
    <property type="entry name" value="CheY-like"/>
    <property type="match status" value="1"/>
</dbReference>
<feature type="domain" description="Histidine kinase" evidence="15">
    <location>
        <begin position="820"/>
        <end position="1036"/>
    </location>
</feature>
<protein>
    <recommendedName>
        <fullName evidence="2">histidine kinase</fullName>
        <ecNumber evidence="2">2.7.13.3</ecNumber>
    </recommendedName>
</protein>
<comment type="catalytic activity">
    <reaction evidence="1">
        <text>ATP + protein L-histidine = ADP + protein N-phospho-L-histidine.</text>
        <dbReference type="EC" id="2.7.13.3"/>
    </reaction>
</comment>
<dbReference type="PANTHER" id="PTHR43547">
    <property type="entry name" value="TWO-COMPONENT HISTIDINE KINASE"/>
    <property type="match status" value="1"/>
</dbReference>
<sequence>MRNRNILILCFLSLYMLAGQAQNLSFNHLTTDDGLSHNSVVSIYQDERGFLWFATHNGISLYNGKDFKIYQKEKENPKNSILYNDIYQITGDRKGHIYIMTNRGVSAYDIQSDQFSHLTTQNIQAEFFADSLYIATSDQIFKYNGERLRPIYKMPAGKGYIKRLYVHNDSIMIGTDRGVCVLTPQKQLNRLISQGNIVDIFRDSHGSYWIAARTGQGAYRITGQEITNFVHDKENPASISSSFVHRFCEDLQGNVWIGTFNGLNKYDRKTGTFHRYNKQENQKSLSYSSIWSLFCDRQGTIWAGTYFGGVNYFHPQKQIFREYQASPNESEGLSSPIVSRITEDDKGNLWIGTEGGGVNRYNAETQTYKRYTLDNIPGGTAQNNIKAIYYDAQRETLWLGVHMAGLYKLNTQTGNITPYKRRQGDKHSILSNSIESILPHQGKLLLATNNGICVFDPETGKSQPFFKDPNIHSRTLYSTGLVWDHKGILWITGNNNGVYAYHPDTDKLTVYRANHAHKRSISSNSVNSIFEDGQQRLWLCTNENGLDLYRRETDDFENFDVQNSGLASNVVYNICELSADRLLVTTDKGFSILDYKQKVFKNYSQLPLSCLNENALYKSRNGEIFIGGTSGAISFYEEDLEQTPRSYNILPSRLTINGKAVSVADESGVLEQDISFTKSITLKAGQDIFSIEYAITDYLPFNKDDIVYQLEGFSNTWNKLEQNTITYSNLSPGKYTLVVRAENTDRNLVPPSQLTIRILPPFYLSIWAYLCYILLAVLIIWYLIRAYRERIKMQESLKYEKKHAEDIEQMNQAKLRFFTNISHEFRTPLSLIIGQMEILLSRQLAPDIYNKILGTYKSCLQLKELVNELLDFRKQEQGYMTIKVSEHNIVGFVYEHYLLFSEYAKLHQITFSFEKSSDDIRAWYDAKQMQKVMNNLISNAFKHTKNNGHISISVRKRNQEIIIEVTDTGSGIAARDIDRIFDRFFQAEQLDSLSNASTGIGLALTKGIIELHHGSIEVSSEQGEGSTFRIHLKTGNEHFNTEQIDERKQHELHADIDQVNYNHWKAFLNKQEITNQTTEEEKKKEKHKILIVEDNDSLRNMLIGIFETFYTVVIATNGKEGLEKVRSEMPDIVLSDIVMPEMSGTELCQILKKDFAICHIPVVLLTAKTAIEYNMEGLRMGADDYITKPFNINLLLSRCNNLVNNRIMLQEKFSQQPQTNMQILATNAMDKKFLDKAMEIFEKEIENADFNVDQWAIKMGIARTKLFTKLKAISGQTPGEIMMTIRLKKAAHLLRNNPELNIAEVSDKSGFNIPKYFSKCFKERYHITPQAYRKGNEAPLEEKEER</sequence>
<dbReference type="SMART" id="SM00342">
    <property type="entry name" value="HTH_ARAC"/>
    <property type="match status" value="1"/>
</dbReference>
<dbReference type="SMART" id="SM00388">
    <property type="entry name" value="HisKA"/>
    <property type="match status" value="1"/>
</dbReference>
<dbReference type="InterPro" id="IPR009057">
    <property type="entry name" value="Homeodomain-like_sf"/>
</dbReference>